<dbReference type="Gene3D" id="3.50.50.60">
    <property type="entry name" value="FAD/NAD(P)-binding domain"/>
    <property type="match status" value="1"/>
</dbReference>
<dbReference type="EMBL" id="JAANYQ010000009">
    <property type="protein sequence ID" value="KAF4122244.1"/>
    <property type="molecule type" value="Genomic_DNA"/>
</dbReference>
<evidence type="ECO:0000259" key="5">
    <source>
        <dbReference type="Pfam" id="PF01593"/>
    </source>
</evidence>
<evidence type="ECO:0000256" key="4">
    <source>
        <dbReference type="SAM" id="SignalP"/>
    </source>
</evidence>
<keyword evidence="3" id="KW-0274">FAD</keyword>
<gene>
    <name evidence="6" type="ORF">GMORB2_7236</name>
</gene>
<dbReference type="InterPro" id="IPR001613">
    <property type="entry name" value="Flavin_amine_oxidase"/>
</dbReference>
<name>A0A9P4YUX7_9HYPO</name>
<reference evidence="6" key="1">
    <citation type="submission" date="2020-03" db="EMBL/GenBank/DDBJ databases">
        <title>Site-based positive gene gene selection in Geosmithia morbida across the United States reveals a broad range of putative effectors and factors for local host and environmental adapation.</title>
        <authorList>
            <person name="Onufrak A."/>
            <person name="Murdoch R.W."/>
            <person name="Gazis R."/>
            <person name="Huff M."/>
            <person name="Staton M."/>
            <person name="Klingeman W."/>
            <person name="Hadziabdic D."/>
        </authorList>
    </citation>
    <scope>NUCLEOTIDE SEQUENCE</scope>
    <source>
        <strain evidence="6">1262</strain>
    </source>
</reference>
<protein>
    <recommendedName>
        <fullName evidence="3">Amine oxidase</fullName>
        <ecNumber evidence="3">1.4.3.-</ecNumber>
    </recommendedName>
</protein>
<evidence type="ECO:0000256" key="1">
    <source>
        <dbReference type="ARBA" id="ARBA00001974"/>
    </source>
</evidence>
<dbReference type="GO" id="GO:0016491">
    <property type="term" value="F:oxidoreductase activity"/>
    <property type="evidence" value="ECO:0007669"/>
    <property type="project" value="UniProtKB-KW"/>
</dbReference>
<dbReference type="InterPro" id="IPR036188">
    <property type="entry name" value="FAD/NAD-bd_sf"/>
</dbReference>
<feature type="domain" description="Amine oxidase" evidence="5">
    <location>
        <begin position="45"/>
        <end position="470"/>
    </location>
</feature>
<keyword evidence="7" id="KW-1185">Reference proteome</keyword>
<accession>A0A9P4YUX7</accession>
<dbReference type="OrthoDB" id="7777654at2759"/>
<dbReference type="SUPFAM" id="SSF54373">
    <property type="entry name" value="FAD-linked reductases, C-terminal domain"/>
    <property type="match status" value="1"/>
</dbReference>
<dbReference type="RefSeq" id="XP_035320896.1">
    <property type="nucleotide sequence ID" value="XM_035469201.1"/>
</dbReference>
<dbReference type="PANTHER" id="PTHR10742">
    <property type="entry name" value="FLAVIN MONOAMINE OXIDASE"/>
    <property type="match status" value="1"/>
</dbReference>
<proteinExistence type="inferred from homology"/>
<keyword evidence="2 3" id="KW-0560">Oxidoreductase</keyword>
<dbReference type="SUPFAM" id="SSF51905">
    <property type="entry name" value="FAD/NAD(P)-binding domain"/>
    <property type="match status" value="1"/>
</dbReference>
<comment type="cofactor">
    <cofactor evidence="1 3">
        <name>FAD</name>
        <dbReference type="ChEBI" id="CHEBI:57692"/>
    </cofactor>
</comment>
<organism evidence="6 7">
    <name type="scientific">Geosmithia morbida</name>
    <dbReference type="NCBI Taxonomy" id="1094350"/>
    <lineage>
        <taxon>Eukaryota</taxon>
        <taxon>Fungi</taxon>
        <taxon>Dikarya</taxon>
        <taxon>Ascomycota</taxon>
        <taxon>Pezizomycotina</taxon>
        <taxon>Sordariomycetes</taxon>
        <taxon>Hypocreomycetidae</taxon>
        <taxon>Hypocreales</taxon>
        <taxon>Bionectriaceae</taxon>
        <taxon>Geosmithia</taxon>
    </lineage>
</organism>
<dbReference type="Proteomes" id="UP000749293">
    <property type="component" value="Unassembled WGS sequence"/>
</dbReference>
<keyword evidence="3" id="KW-0285">Flavoprotein</keyword>
<evidence type="ECO:0000313" key="6">
    <source>
        <dbReference type="EMBL" id="KAF4122244.1"/>
    </source>
</evidence>
<dbReference type="PANTHER" id="PTHR10742:SF313">
    <property type="entry name" value="AMINE OXIDASE"/>
    <property type="match status" value="1"/>
</dbReference>
<dbReference type="InterPro" id="IPR002937">
    <property type="entry name" value="Amino_oxidase"/>
</dbReference>
<feature type="signal peptide" evidence="4">
    <location>
        <begin position="1"/>
        <end position="21"/>
    </location>
</feature>
<evidence type="ECO:0000313" key="7">
    <source>
        <dbReference type="Proteomes" id="UP000749293"/>
    </source>
</evidence>
<dbReference type="PRINTS" id="PR00757">
    <property type="entry name" value="AMINEOXDASEF"/>
</dbReference>
<dbReference type="EC" id="1.4.3.-" evidence="3"/>
<evidence type="ECO:0000256" key="3">
    <source>
        <dbReference type="RuleBase" id="RU362067"/>
    </source>
</evidence>
<dbReference type="Gene3D" id="3.90.660.10">
    <property type="match status" value="1"/>
</dbReference>
<dbReference type="InterPro" id="IPR050281">
    <property type="entry name" value="Flavin_monoamine_oxidase"/>
</dbReference>
<comment type="caution">
    <text evidence="6">The sequence shown here is derived from an EMBL/GenBank/DDBJ whole genome shotgun (WGS) entry which is preliminary data.</text>
</comment>
<sequence length="523" mass="58489">MRTFSMFKAAAIAAFCDGVIAGVARQQRDEGTCKKTTVAILGGGMAGISAAQALHNASISDFLILEYQDRVGGRVKSTEFGQREDANVSKVQGLGTPDGAENPVWTFAKKYDLKTVYSDYDSILTYNASGYADYSHLVDECYEAIQEMTLEAGHMLTENIQDRSARSGLAMAGWNPEHSDMEAQAAELWNWDFESAYPPDESSMIFGTANDNLTFSQFSDANNLVIDPRGYSAIIEGEAGTFLKKDDERLLLNTKINNIKYSSDGVTIFDDEGGCVTAAYAICTFSLGVLQNKDVSFEPELPKWKEESIYGFDMGTYTKVFYQFNETFWPEETQYLLYASPEKRGHWSLWQPLTPQGFMPGSNIIFATVFNDESYRLEQMSDEEAMEEGLEALRKMFPDKEIPQPTAFNYPRWTKTPWAHGSYANWPIGTTLEMHANLRANVDRLWFAGEATSAGYFGFLHGAWFEGREAGMQVSGLLKNECVEVYAGENQCGTRVHYPDLQGTTPLDHYNVDNGWPLDSLSY</sequence>
<comment type="similarity">
    <text evidence="3">Belongs to the flavin monoamine oxidase family.</text>
</comment>
<dbReference type="AlphaFoldDB" id="A0A9P4YUX7"/>
<dbReference type="GO" id="GO:0006598">
    <property type="term" value="P:polyamine catabolic process"/>
    <property type="evidence" value="ECO:0007669"/>
    <property type="project" value="TreeGrafter"/>
</dbReference>
<evidence type="ECO:0000256" key="2">
    <source>
        <dbReference type="ARBA" id="ARBA00023002"/>
    </source>
</evidence>
<feature type="chain" id="PRO_5040172421" description="Amine oxidase" evidence="4">
    <location>
        <begin position="22"/>
        <end position="523"/>
    </location>
</feature>
<dbReference type="GeneID" id="55973459"/>
<dbReference type="Pfam" id="PF01593">
    <property type="entry name" value="Amino_oxidase"/>
    <property type="match status" value="1"/>
</dbReference>
<keyword evidence="4" id="KW-0732">Signal</keyword>